<dbReference type="InterPro" id="IPR006047">
    <property type="entry name" value="GH13_cat_dom"/>
</dbReference>
<gene>
    <name evidence="3" type="ORF">SAMN04488029_2403</name>
</gene>
<dbReference type="RefSeq" id="WP_084373050.1">
    <property type="nucleotide sequence ID" value="NZ_FWYF01000002.1"/>
</dbReference>
<accession>A0A1W2GEX4</accession>
<dbReference type="NCBIfam" id="TIGR04183">
    <property type="entry name" value="Por_Secre_tail"/>
    <property type="match status" value="1"/>
</dbReference>
<organism evidence="3 4">
    <name type="scientific">Reichenbachiella faecimaris</name>
    <dbReference type="NCBI Taxonomy" id="692418"/>
    <lineage>
        <taxon>Bacteria</taxon>
        <taxon>Pseudomonadati</taxon>
        <taxon>Bacteroidota</taxon>
        <taxon>Cytophagia</taxon>
        <taxon>Cytophagales</taxon>
        <taxon>Reichenbachiellaceae</taxon>
        <taxon>Reichenbachiella</taxon>
    </lineage>
</organism>
<evidence type="ECO:0000259" key="2">
    <source>
        <dbReference type="SMART" id="SM00642"/>
    </source>
</evidence>
<dbReference type="InterPro" id="IPR017853">
    <property type="entry name" value="GH"/>
</dbReference>
<dbReference type="AlphaFoldDB" id="A0A1W2GEX4"/>
<dbReference type="Proteomes" id="UP000192472">
    <property type="component" value="Unassembled WGS sequence"/>
</dbReference>
<dbReference type="EMBL" id="FWYF01000002">
    <property type="protein sequence ID" value="SMD35220.1"/>
    <property type="molecule type" value="Genomic_DNA"/>
</dbReference>
<keyword evidence="1" id="KW-0732">Signal</keyword>
<protein>
    <submittedName>
        <fullName evidence="3">Alpha-amylase</fullName>
    </submittedName>
</protein>
<feature type="signal peptide" evidence="1">
    <location>
        <begin position="1"/>
        <end position="21"/>
    </location>
</feature>
<feature type="domain" description="Glycosyl hydrolase family 13 catalytic" evidence="2">
    <location>
        <begin position="24"/>
        <end position="560"/>
    </location>
</feature>
<reference evidence="3 4" key="1">
    <citation type="submission" date="2017-04" db="EMBL/GenBank/DDBJ databases">
        <authorList>
            <person name="Afonso C.L."/>
            <person name="Miller P.J."/>
            <person name="Scott M.A."/>
            <person name="Spackman E."/>
            <person name="Goraichik I."/>
            <person name="Dimitrov K.M."/>
            <person name="Suarez D.L."/>
            <person name="Swayne D.E."/>
        </authorList>
    </citation>
    <scope>NUCLEOTIDE SEQUENCE [LARGE SCALE GENOMIC DNA]</scope>
    <source>
        <strain evidence="3 4">DSM 26133</strain>
    </source>
</reference>
<dbReference type="InterPro" id="IPR026444">
    <property type="entry name" value="Secre_tail"/>
</dbReference>
<dbReference type="Gene3D" id="2.60.40.1180">
    <property type="entry name" value="Golgi alpha-mannosidase II"/>
    <property type="match status" value="1"/>
</dbReference>
<evidence type="ECO:0000313" key="3">
    <source>
        <dbReference type="EMBL" id="SMD35220.1"/>
    </source>
</evidence>
<dbReference type="SUPFAM" id="SSF51445">
    <property type="entry name" value="(Trans)glycosidases"/>
    <property type="match status" value="1"/>
</dbReference>
<dbReference type="OrthoDB" id="9806009at2"/>
<dbReference type="SMART" id="SM00642">
    <property type="entry name" value="Aamy"/>
    <property type="match status" value="1"/>
</dbReference>
<dbReference type="PANTHER" id="PTHR43447">
    <property type="entry name" value="ALPHA-AMYLASE"/>
    <property type="match status" value="1"/>
</dbReference>
<feature type="chain" id="PRO_5012935776" evidence="1">
    <location>
        <begin position="22"/>
        <end position="776"/>
    </location>
</feature>
<dbReference type="InterPro" id="IPR013780">
    <property type="entry name" value="Glyco_hydro_b"/>
</dbReference>
<sequence length="776" mass="86725">MIKKLTLTIFCTFLFATASQAQDDVMMQAFYWNLPVDETNLDGDWWDNLADKSTYLKNAGFTGLWLPSPSKGNWGIVDMGYGIYDHYDLGNYNQKGSTETRFGSRSELEAMIADMHDTSGGQPKIEVYADIILNHVYSSDEDEEVNPAVKAYTFAEAYTNGSQHVPYPSNEIKWVIPNAGTGDYYIKIKGFEMDWGSYDSRGYEVTIDWTGSGDNTTYTWESEPNGGNGDTDVFPGSGQIMRGFIGSSSDIDEYQVTLTSAHDIVIKLKAIDNTNGWNWGNQNHGLYPAEVWYNGNNLASTTLEARTNTGISYVTHTGTGEPNHSWNYSHFHPVDGNDWLGDWGGDEIIPNTKGFGNDFNTYSAVVQDRFEDWGEWLSNEIGFDGYRLDFVRGFQADYAADWVNSLPLLNGNQRFIVGEYWGSDSRINDWVNDLAADGADADGFDFPLKSSLTDMCNGTNSYDMRWLNNAGMVRNGNGHALPGTSVVTWLDNHDTGKEHDKWVTKDWKMGYAYILTHEGRPCVFYPHYYNVTLVDNHDSNTTVTSPASLQEDINKLMFVRSTYLGGSLEVLSDIGNPYPSGDAADVYVARRAGNGTKDGAIVVINNSNSTKGLWVDITPSGWSNWDNTVLVNAFDNGQTTQVYGSGRAWVEAPARGYAVYVKQGEYVAYSAPSARTVDLGFEGKLDNKLAFNVSEIFPNPVVNGFSNLEVDLPDDGTVWIEIIDLWGRTERQIEVQKSAGHHTIQLDVQNLRTGYYLYKFAYRDHVTQTKPFLVKN</sequence>
<dbReference type="Gene3D" id="3.20.20.80">
    <property type="entry name" value="Glycosidases"/>
    <property type="match status" value="2"/>
</dbReference>
<evidence type="ECO:0000256" key="1">
    <source>
        <dbReference type="SAM" id="SignalP"/>
    </source>
</evidence>
<evidence type="ECO:0000313" key="4">
    <source>
        <dbReference type="Proteomes" id="UP000192472"/>
    </source>
</evidence>
<dbReference type="GO" id="GO:0005975">
    <property type="term" value="P:carbohydrate metabolic process"/>
    <property type="evidence" value="ECO:0007669"/>
    <property type="project" value="InterPro"/>
</dbReference>
<proteinExistence type="predicted"/>
<name>A0A1W2GEX4_REIFA</name>
<dbReference type="Pfam" id="PF18962">
    <property type="entry name" value="Por_Secre_tail"/>
    <property type="match status" value="1"/>
</dbReference>
<dbReference type="STRING" id="692418.SAMN04488029_2403"/>
<keyword evidence="4" id="KW-1185">Reference proteome</keyword>